<keyword evidence="4" id="KW-1185">Reference proteome</keyword>
<evidence type="ECO:0000313" key="3">
    <source>
        <dbReference type="EMBL" id="GKV40708.1"/>
    </source>
</evidence>
<keyword evidence="2" id="KW-0472">Membrane</keyword>
<keyword evidence="2" id="KW-0812">Transmembrane</keyword>
<dbReference type="AlphaFoldDB" id="A0AAV5LU41"/>
<reference evidence="3 4" key="1">
    <citation type="journal article" date="2021" name="Commun. Biol.">
        <title>The genome of Shorea leprosula (Dipterocarpaceae) highlights the ecological relevance of drought in aseasonal tropical rainforests.</title>
        <authorList>
            <person name="Ng K.K.S."/>
            <person name="Kobayashi M.J."/>
            <person name="Fawcett J.A."/>
            <person name="Hatakeyama M."/>
            <person name="Paape T."/>
            <person name="Ng C.H."/>
            <person name="Ang C.C."/>
            <person name="Tnah L.H."/>
            <person name="Lee C.T."/>
            <person name="Nishiyama T."/>
            <person name="Sese J."/>
            <person name="O'Brien M.J."/>
            <person name="Copetti D."/>
            <person name="Mohd Noor M.I."/>
            <person name="Ong R.C."/>
            <person name="Putra M."/>
            <person name="Sireger I.Z."/>
            <person name="Indrioko S."/>
            <person name="Kosugi Y."/>
            <person name="Izuno A."/>
            <person name="Isagi Y."/>
            <person name="Lee S.L."/>
            <person name="Shimizu K.K."/>
        </authorList>
    </citation>
    <scope>NUCLEOTIDE SEQUENCE [LARGE SCALE GENOMIC DNA]</scope>
    <source>
        <strain evidence="3">214</strain>
    </source>
</reference>
<feature type="coiled-coil region" evidence="1">
    <location>
        <begin position="44"/>
        <end position="71"/>
    </location>
</feature>
<dbReference type="Gene3D" id="1.10.1370.40">
    <property type="match status" value="1"/>
</dbReference>
<evidence type="ECO:0000256" key="1">
    <source>
        <dbReference type="SAM" id="Coils"/>
    </source>
</evidence>
<protein>
    <submittedName>
        <fullName evidence="3">Uncharacterized protein</fullName>
    </submittedName>
</protein>
<name>A0AAV5LU41_9ROSI</name>
<comment type="caution">
    <text evidence="3">The sequence shown here is derived from an EMBL/GenBank/DDBJ whole genome shotgun (WGS) entry which is preliminary data.</text>
</comment>
<proteinExistence type="predicted"/>
<evidence type="ECO:0000256" key="2">
    <source>
        <dbReference type="SAM" id="Phobius"/>
    </source>
</evidence>
<dbReference type="EMBL" id="BPVZ01000143">
    <property type="protein sequence ID" value="GKV40708.1"/>
    <property type="molecule type" value="Genomic_DNA"/>
</dbReference>
<accession>A0AAV5LU41</accession>
<keyword evidence="2" id="KW-1133">Transmembrane helix</keyword>
<sequence length="219" mass="24112">MALAAIMTIVIITVSIAIFASGTAVRIAIDNSKREFCVPVVDNFKKLKQMLDSLNRLKEDVKTRIRKIENSGGKVNREAKDWVTEVESIIEVIQFPGDCLPRVSLRFLDTFNEDVREGIEQVKKLYQQGTLHGGIVTVQPSGRIVTDQPSGGIVTDQPSGGIVTDQPSTMERVVKWPDVLSADAFLAFEAAGLDYSKAVKETGWKFQETILARGGGKHH</sequence>
<organism evidence="3 4">
    <name type="scientific">Rubroshorea leprosula</name>
    <dbReference type="NCBI Taxonomy" id="152421"/>
    <lineage>
        <taxon>Eukaryota</taxon>
        <taxon>Viridiplantae</taxon>
        <taxon>Streptophyta</taxon>
        <taxon>Embryophyta</taxon>
        <taxon>Tracheophyta</taxon>
        <taxon>Spermatophyta</taxon>
        <taxon>Magnoliopsida</taxon>
        <taxon>eudicotyledons</taxon>
        <taxon>Gunneridae</taxon>
        <taxon>Pentapetalae</taxon>
        <taxon>rosids</taxon>
        <taxon>malvids</taxon>
        <taxon>Malvales</taxon>
        <taxon>Dipterocarpaceae</taxon>
        <taxon>Rubroshorea</taxon>
    </lineage>
</organism>
<feature type="transmembrane region" description="Helical" evidence="2">
    <location>
        <begin position="6"/>
        <end position="29"/>
    </location>
</feature>
<dbReference type="Proteomes" id="UP001054252">
    <property type="component" value="Unassembled WGS sequence"/>
</dbReference>
<evidence type="ECO:0000313" key="4">
    <source>
        <dbReference type="Proteomes" id="UP001054252"/>
    </source>
</evidence>
<gene>
    <name evidence="3" type="ORF">SLEP1_g48317</name>
</gene>
<keyword evidence="1" id="KW-0175">Coiled coil</keyword>